<feature type="domain" description="Reverse transcriptase" evidence="1">
    <location>
        <begin position="1"/>
        <end position="82"/>
    </location>
</feature>
<dbReference type="FunFam" id="3.30.70.270:FF:000003">
    <property type="entry name" value="Transposon Ty3-G Gag-Pol polyprotein"/>
    <property type="match status" value="1"/>
</dbReference>
<accession>A0AA39VY64</accession>
<dbReference type="SUPFAM" id="SSF56672">
    <property type="entry name" value="DNA/RNA polymerases"/>
    <property type="match status" value="1"/>
</dbReference>
<dbReference type="Pfam" id="PF17921">
    <property type="entry name" value="Integrase_H2C2"/>
    <property type="match status" value="1"/>
</dbReference>
<dbReference type="PANTHER" id="PTHR35046:SF9">
    <property type="entry name" value="RNA-DIRECTED DNA POLYMERASE"/>
    <property type="match status" value="1"/>
</dbReference>
<dbReference type="Gene3D" id="3.30.420.10">
    <property type="entry name" value="Ribonuclease H-like superfamily/Ribonuclease H"/>
    <property type="match status" value="1"/>
</dbReference>
<evidence type="ECO:0000313" key="3">
    <source>
        <dbReference type="Proteomes" id="UP001168877"/>
    </source>
</evidence>
<reference evidence="2" key="1">
    <citation type="journal article" date="2022" name="Plant J.">
        <title>Strategies of tolerance reflected in two North American maple genomes.</title>
        <authorList>
            <person name="McEvoy S.L."/>
            <person name="Sezen U.U."/>
            <person name="Trouern-Trend A."/>
            <person name="McMahon S.M."/>
            <person name="Schaberg P.G."/>
            <person name="Yang J."/>
            <person name="Wegrzyn J.L."/>
            <person name="Swenson N.G."/>
        </authorList>
    </citation>
    <scope>NUCLEOTIDE SEQUENCE</scope>
    <source>
        <strain evidence="2">NS2018</strain>
    </source>
</reference>
<dbReference type="Gene3D" id="1.10.340.70">
    <property type="match status" value="1"/>
</dbReference>
<dbReference type="InterPro" id="IPR043502">
    <property type="entry name" value="DNA/RNA_pol_sf"/>
</dbReference>
<evidence type="ECO:0000313" key="2">
    <source>
        <dbReference type="EMBL" id="KAK0597462.1"/>
    </source>
</evidence>
<dbReference type="GO" id="GO:0003676">
    <property type="term" value="F:nucleic acid binding"/>
    <property type="evidence" value="ECO:0007669"/>
    <property type="project" value="InterPro"/>
</dbReference>
<proteinExistence type="predicted"/>
<dbReference type="InterPro" id="IPR041588">
    <property type="entry name" value="Integrase_H2C2"/>
</dbReference>
<dbReference type="FunFam" id="3.30.70.270:FF:000020">
    <property type="entry name" value="Transposon Tf2-6 polyprotein-like Protein"/>
    <property type="match status" value="1"/>
</dbReference>
<name>A0AA39VY64_ACESA</name>
<dbReference type="InterPro" id="IPR043128">
    <property type="entry name" value="Rev_trsase/Diguanyl_cyclase"/>
</dbReference>
<comment type="caution">
    <text evidence="2">The sequence shown here is derived from an EMBL/GenBank/DDBJ whole genome shotgun (WGS) entry which is preliminary data.</text>
</comment>
<reference evidence="2" key="2">
    <citation type="submission" date="2023-06" db="EMBL/GenBank/DDBJ databases">
        <authorList>
            <person name="Swenson N.G."/>
            <person name="Wegrzyn J.L."/>
            <person name="Mcevoy S.L."/>
        </authorList>
    </citation>
    <scope>NUCLEOTIDE SEQUENCE</scope>
    <source>
        <strain evidence="2">NS2018</strain>
        <tissue evidence="2">Leaf</tissue>
    </source>
</reference>
<dbReference type="InterPro" id="IPR012337">
    <property type="entry name" value="RNaseH-like_sf"/>
</dbReference>
<dbReference type="PANTHER" id="PTHR35046">
    <property type="entry name" value="ZINC KNUCKLE (CCHC-TYPE) FAMILY PROTEIN"/>
    <property type="match status" value="1"/>
</dbReference>
<gene>
    <name evidence="2" type="ORF">LWI29_025511</name>
</gene>
<dbReference type="InterPro" id="IPR036397">
    <property type="entry name" value="RNaseH_sf"/>
</dbReference>
<dbReference type="EMBL" id="JAUESC010000004">
    <property type="protein sequence ID" value="KAK0597462.1"/>
    <property type="molecule type" value="Genomic_DNA"/>
</dbReference>
<organism evidence="2 3">
    <name type="scientific">Acer saccharum</name>
    <name type="common">Sugar maple</name>
    <dbReference type="NCBI Taxonomy" id="4024"/>
    <lineage>
        <taxon>Eukaryota</taxon>
        <taxon>Viridiplantae</taxon>
        <taxon>Streptophyta</taxon>
        <taxon>Embryophyta</taxon>
        <taxon>Tracheophyta</taxon>
        <taxon>Spermatophyta</taxon>
        <taxon>Magnoliopsida</taxon>
        <taxon>eudicotyledons</taxon>
        <taxon>Gunneridae</taxon>
        <taxon>Pentapetalae</taxon>
        <taxon>rosids</taxon>
        <taxon>malvids</taxon>
        <taxon>Sapindales</taxon>
        <taxon>Sapindaceae</taxon>
        <taxon>Hippocastanoideae</taxon>
        <taxon>Acereae</taxon>
        <taxon>Acer</taxon>
    </lineage>
</organism>
<dbReference type="Gene3D" id="3.30.70.270">
    <property type="match status" value="2"/>
</dbReference>
<protein>
    <recommendedName>
        <fullName evidence="1">Reverse transcriptase domain-containing protein</fullName>
    </recommendedName>
</protein>
<evidence type="ECO:0000259" key="1">
    <source>
        <dbReference type="PROSITE" id="PS50878"/>
    </source>
</evidence>
<keyword evidence="3" id="KW-1185">Reference proteome</keyword>
<dbReference type="Proteomes" id="UP001168877">
    <property type="component" value="Unassembled WGS sequence"/>
</dbReference>
<dbReference type="Pfam" id="PF00078">
    <property type="entry name" value="RVT_1"/>
    <property type="match status" value="1"/>
</dbReference>
<dbReference type="SUPFAM" id="SSF53098">
    <property type="entry name" value="Ribonuclease H-like"/>
    <property type="match status" value="1"/>
</dbReference>
<dbReference type="PROSITE" id="PS50878">
    <property type="entry name" value="RT_POL"/>
    <property type="match status" value="1"/>
</dbReference>
<dbReference type="InterPro" id="IPR000477">
    <property type="entry name" value="RT_dom"/>
</dbReference>
<sequence>MPFGLTNAPSTFMSLMNHVLRAFIRKFVVVYFDDILIYGKNLADHVQHLKSVLDVLRKEKLFANLKKCTFCTNNLVFLGFVVSAQGIHVDSEKIRAIQEWPSPTNVGNVRSFHGLASFYRRFVKDFSTLVAPLTEVIKKNVGFKWGEEQEKAFQLIKQKLTNAPLLSLPNLLKCLKLNVMLQQGKENVVADALSRRYVLLSTLDAKLLGFEQIKELYATGHDFCEEYKSCEQSANGRYFRHDGLLFRENKLCVPNCSVRELLVRESHGGGLMGHFGIAKTLAILQEHFYWPHMKQDTKRICGQCITCKQAKSRHGKDSVFVVVDRFSKMAHFIPCHKNDDASHVAELFFKEIVRLHGLPRTIVSDRDVNFLSYFWKTLWGKLGTKLLFELLVILKPTVKQK</sequence>
<dbReference type="FunFam" id="1.10.340.70:FF:000001">
    <property type="entry name" value="Retrovirus-related Pol polyprotein from transposon gypsy-like Protein"/>
    <property type="match status" value="1"/>
</dbReference>
<dbReference type="AlphaFoldDB" id="A0AA39VY64"/>
<dbReference type="CDD" id="cd01647">
    <property type="entry name" value="RT_LTR"/>
    <property type="match status" value="1"/>
</dbReference>